<dbReference type="InterPro" id="IPR027417">
    <property type="entry name" value="P-loop_NTPase"/>
</dbReference>
<reference evidence="3" key="1">
    <citation type="submission" date="2025-08" db="UniProtKB">
        <authorList>
            <consortium name="RefSeq"/>
        </authorList>
    </citation>
    <scope>IDENTIFICATION</scope>
    <source>
        <tissue evidence="3">Whole organism</tissue>
    </source>
</reference>
<dbReference type="RefSeq" id="XP_018024755.1">
    <property type="nucleotide sequence ID" value="XM_018169266.2"/>
</dbReference>
<dbReference type="PANTHER" id="PTHR46312:SF2">
    <property type="entry name" value="NUCLEOTIDE-BINDING OLIGOMERIZATION DOMAIN-CONTAINING PROTEIN 2-LIKE"/>
    <property type="match status" value="1"/>
</dbReference>
<dbReference type="InterPro" id="IPR007111">
    <property type="entry name" value="NACHT_NTPase"/>
</dbReference>
<dbReference type="KEGG" id="hazt:108680447"/>
<keyword evidence="2" id="KW-1185">Reference proteome</keyword>
<dbReference type="SUPFAM" id="SSF52540">
    <property type="entry name" value="P-loop containing nucleoside triphosphate hydrolases"/>
    <property type="match status" value="1"/>
</dbReference>
<gene>
    <name evidence="3" type="primary">LOC108680447</name>
</gene>
<dbReference type="PROSITE" id="PS50837">
    <property type="entry name" value="NACHT"/>
    <property type="match status" value="1"/>
</dbReference>
<dbReference type="Proteomes" id="UP000694843">
    <property type="component" value="Unplaced"/>
</dbReference>
<proteinExistence type="predicted"/>
<evidence type="ECO:0000259" key="1">
    <source>
        <dbReference type="PROSITE" id="PS50837"/>
    </source>
</evidence>
<evidence type="ECO:0000313" key="2">
    <source>
        <dbReference type="Proteomes" id="UP000694843"/>
    </source>
</evidence>
<dbReference type="GeneID" id="108680447"/>
<protein>
    <submittedName>
        <fullName evidence="3">Uncharacterized protein LOC108680447</fullName>
    </submittedName>
</protein>
<organism evidence="2 3">
    <name type="scientific">Hyalella azteca</name>
    <name type="common">Amphipod</name>
    <dbReference type="NCBI Taxonomy" id="294128"/>
    <lineage>
        <taxon>Eukaryota</taxon>
        <taxon>Metazoa</taxon>
        <taxon>Ecdysozoa</taxon>
        <taxon>Arthropoda</taxon>
        <taxon>Crustacea</taxon>
        <taxon>Multicrustacea</taxon>
        <taxon>Malacostraca</taxon>
        <taxon>Eumalacostraca</taxon>
        <taxon>Peracarida</taxon>
        <taxon>Amphipoda</taxon>
        <taxon>Senticaudata</taxon>
        <taxon>Talitrida</taxon>
        <taxon>Talitroidea</taxon>
        <taxon>Hyalellidae</taxon>
        <taxon>Hyalella</taxon>
    </lineage>
</organism>
<name>A0A8B7PFI1_HYAAZ</name>
<dbReference type="OrthoDB" id="120976at2759"/>
<accession>A0A8B7PFI1</accession>
<dbReference type="Gene3D" id="3.40.50.300">
    <property type="entry name" value="P-loop containing nucleotide triphosphate hydrolases"/>
    <property type="match status" value="1"/>
</dbReference>
<dbReference type="Pfam" id="PF05729">
    <property type="entry name" value="NACHT"/>
    <property type="match status" value="1"/>
</dbReference>
<dbReference type="AlphaFoldDB" id="A0A8B7PFI1"/>
<feature type="domain" description="NACHT" evidence="1">
    <location>
        <begin position="273"/>
        <end position="392"/>
    </location>
</feature>
<evidence type="ECO:0000313" key="3">
    <source>
        <dbReference type="RefSeq" id="XP_018024755.1"/>
    </source>
</evidence>
<sequence length="829" mass="94120">MAGAGSIASPPTSAVNLSDKTINTCLCNIFANLHLSPLVMGTIVKTECQGKKDYETYRKYLDRLRTEKNEPVFSNREWKQEFGFNSEIFAQETSPANFDVTAIFCLLSHIFTKVRRYDTSTSKEMFDKLRVVKNMRNNVFHNMDQLQNEKNFDDLTSALFDLIEEAGRFYSVSMDPSILSFPSDVMKQKLSDEIDQLKGLDKNDIHYWVSRLVLDGKEAIRLLWVPTLSCEMLMLSHDVVLRQDVFHALDVMVREGSSENVLPYTKIFEASEQVVVVTGVAGAGKTTLLKNIMLQFFMHVDADYLISFDLLIFFECRDRDSKTLNDVIEQHFENLCNERGGQENVPKALLRLKVLFIIDGFDEVHAESLAVVSEVIRKRRRSNWRVLISSRPHGMEKLGPILTRNDACYTAYEIVPLRALEDQLEFLRKYEESFGKGNKAGEITRCFESLNEDVRSLFTEPINLMHFCAVHKYLPDMILSWEMPGDVAHSILQLYKKLVLTKLLDASYNKPDDLVADLFEVIGKEALELLVENVIVISEEKCEHIKQQCKLKFTKRANEIDDEILLSVVLKIQRPPNGKGCTKYSFKHKSIQEIFAAEYVLRCIINSDESLNLILGVAPDQITRLREVLLYVVPALSNRSGSHFHRRWRELKEALGYSGVTADDVRNCVARCPDHVAQQVAELATLVGNEDWRILNGRHVAVGVAMLCHWKPRRLVVDIDYVALKETQWGEFVARAEGVEVVLKLRPDDYQPLDDLLVPLRNSGVRLSHFCGCVGPAGVAVLASVACDSSLYIRMAAPLDLSALSGTYWYLGESCPAEAVPQRDTLIPR</sequence>
<dbReference type="PANTHER" id="PTHR46312">
    <property type="entry name" value="NACHT DOMAIN-CONTAINING PROTEIN"/>
    <property type="match status" value="1"/>
</dbReference>